<protein>
    <recommendedName>
        <fullName evidence="3">Aminotransferase class I/classII domain-containing protein</fullName>
    </recommendedName>
</protein>
<name>A0ABY9Q1U9_9FIRM</name>
<dbReference type="EMBL" id="CP101637">
    <property type="protein sequence ID" value="WMT81379.1"/>
    <property type="molecule type" value="Genomic_DNA"/>
</dbReference>
<evidence type="ECO:0000313" key="1">
    <source>
        <dbReference type="EMBL" id="WMT81379.1"/>
    </source>
</evidence>
<dbReference type="Gene3D" id="3.90.1150.10">
    <property type="entry name" value="Aspartate Aminotransferase, domain 1"/>
    <property type="match status" value="1"/>
</dbReference>
<dbReference type="RefSeq" id="WP_228103538.1">
    <property type="nucleotide sequence ID" value="NZ_CP101637.1"/>
</dbReference>
<reference evidence="1 2" key="1">
    <citation type="submission" date="2022-07" db="EMBL/GenBank/DDBJ databases">
        <title>Genome sequence of Terrisporobacter mayombei DSM6539.</title>
        <authorList>
            <person name="Boeer T."/>
            <person name="Bengelsdorf F.R."/>
            <person name="Daniel R."/>
            <person name="Poehlein A."/>
        </authorList>
    </citation>
    <scope>NUCLEOTIDE SEQUENCE [LARGE SCALE GENOMIC DNA]</scope>
    <source>
        <strain evidence="1 2">DSM 6539</strain>
    </source>
</reference>
<accession>A0ABY9Q1U9</accession>
<keyword evidence="2" id="KW-1185">Reference proteome</keyword>
<evidence type="ECO:0008006" key="3">
    <source>
        <dbReference type="Google" id="ProtNLM"/>
    </source>
</evidence>
<dbReference type="InterPro" id="IPR015424">
    <property type="entry name" value="PyrdxlP-dep_Trfase"/>
</dbReference>
<dbReference type="SUPFAM" id="SSF53383">
    <property type="entry name" value="PLP-dependent transferases"/>
    <property type="match status" value="1"/>
</dbReference>
<gene>
    <name evidence="1" type="ORF">TEMA_17190</name>
</gene>
<dbReference type="Proteomes" id="UP001235030">
    <property type="component" value="Chromosome"/>
</dbReference>
<organism evidence="1 2">
    <name type="scientific">Terrisporobacter mayombei</name>
    <dbReference type="NCBI Taxonomy" id="1541"/>
    <lineage>
        <taxon>Bacteria</taxon>
        <taxon>Bacillati</taxon>
        <taxon>Bacillota</taxon>
        <taxon>Clostridia</taxon>
        <taxon>Peptostreptococcales</taxon>
        <taxon>Peptostreptococcaceae</taxon>
        <taxon>Terrisporobacter</taxon>
    </lineage>
</organism>
<sequence length="104" mass="12088">MASIALNDNNFIKETLDINKKIKSYFFKSWKNLIISHTDKTVSIFLLHHKNPNINLEKEFAKFNVVVVNGCGYIGLGENYARLRIPKEKDLEKVLLAFEYIDKL</sequence>
<dbReference type="InterPro" id="IPR015422">
    <property type="entry name" value="PyrdxlP-dep_Trfase_small"/>
</dbReference>
<evidence type="ECO:0000313" key="2">
    <source>
        <dbReference type="Proteomes" id="UP001235030"/>
    </source>
</evidence>
<proteinExistence type="predicted"/>